<dbReference type="InterPro" id="IPR028082">
    <property type="entry name" value="Peripla_BP_I"/>
</dbReference>
<dbReference type="PROSITE" id="PS00356">
    <property type="entry name" value="HTH_LACI_1"/>
    <property type="match status" value="1"/>
</dbReference>
<evidence type="ECO:0000313" key="6">
    <source>
        <dbReference type="Proteomes" id="UP001243717"/>
    </source>
</evidence>
<dbReference type="SUPFAM" id="SSF53822">
    <property type="entry name" value="Periplasmic binding protein-like I"/>
    <property type="match status" value="1"/>
</dbReference>
<organism evidence="5 6">
    <name type="scientific">Thalassobacterium sedimentorum</name>
    <dbReference type="NCBI Taxonomy" id="3041258"/>
    <lineage>
        <taxon>Bacteria</taxon>
        <taxon>Pseudomonadati</taxon>
        <taxon>Verrucomicrobiota</taxon>
        <taxon>Opitutia</taxon>
        <taxon>Puniceicoccales</taxon>
        <taxon>Coraliomargaritaceae</taxon>
        <taxon>Thalassobacterium</taxon>
    </lineage>
</organism>
<dbReference type="RefSeq" id="WP_308986535.1">
    <property type="nucleotide sequence ID" value="NZ_JARXIC010000045.1"/>
</dbReference>
<keyword evidence="3" id="KW-0804">Transcription</keyword>
<dbReference type="PANTHER" id="PTHR30146">
    <property type="entry name" value="LACI-RELATED TRANSCRIPTIONAL REPRESSOR"/>
    <property type="match status" value="1"/>
</dbReference>
<reference evidence="5 6" key="1">
    <citation type="submission" date="2023-04" db="EMBL/GenBank/DDBJ databases">
        <title>A novel bacteria isolated from coastal sediment.</title>
        <authorList>
            <person name="Liu X.-J."/>
            <person name="Du Z.-J."/>
        </authorList>
    </citation>
    <scope>NUCLEOTIDE SEQUENCE [LARGE SCALE GENOMIC DNA]</scope>
    <source>
        <strain evidence="5 6">SDUM461004</strain>
    </source>
</reference>
<dbReference type="InterPro" id="IPR000843">
    <property type="entry name" value="HTH_LacI"/>
</dbReference>
<dbReference type="InterPro" id="IPR001761">
    <property type="entry name" value="Peripla_BP/Lac1_sug-bd_dom"/>
</dbReference>
<feature type="domain" description="HTH lacI-type" evidence="4">
    <location>
        <begin position="2"/>
        <end position="56"/>
    </location>
</feature>
<dbReference type="SUPFAM" id="SSF47413">
    <property type="entry name" value="lambda repressor-like DNA-binding domains"/>
    <property type="match status" value="1"/>
</dbReference>
<evidence type="ECO:0000256" key="2">
    <source>
        <dbReference type="ARBA" id="ARBA00023125"/>
    </source>
</evidence>
<dbReference type="SMART" id="SM00354">
    <property type="entry name" value="HTH_LACI"/>
    <property type="match status" value="1"/>
</dbReference>
<name>A0ABU1AMR8_9BACT</name>
<keyword evidence="1" id="KW-0805">Transcription regulation</keyword>
<keyword evidence="6" id="KW-1185">Reference proteome</keyword>
<dbReference type="Proteomes" id="UP001243717">
    <property type="component" value="Unassembled WGS sequence"/>
</dbReference>
<dbReference type="PANTHER" id="PTHR30146:SF145">
    <property type="entry name" value="RIBOSE OPERON REPRESSOR"/>
    <property type="match status" value="1"/>
</dbReference>
<dbReference type="Gene3D" id="3.40.50.2300">
    <property type="match status" value="2"/>
</dbReference>
<dbReference type="EMBL" id="JARXIC010000045">
    <property type="protein sequence ID" value="MDQ8196093.1"/>
    <property type="molecule type" value="Genomic_DNA"/>
</dbReference>
<dbReference type="Pfam" id="PF00356">
    <property type="entry name" value="LacI"/>
    <property type="match status" value="1"/>
</dbReference>
<evidence type="ECO:0000256" key="1">
    <source>
        <dbReference type="ARBA" id="ARBA00023015"/>
    </source>
</evidence>
<dbReference type="Gene3D" id="1.10.260.40">
    <property type="entry name" value="lambda repressor-like DNA-binding domains"/>
    <property type="match status" value="1"/>
</dbReference>
<proteinExistence type="predicted"/>
<dbReference type="CDD" id="cd01392">
    <property type="entry name" value="HTH_LacI"/>
    <property type="match status" value="1"/>
</dbReference>
<comment type="caution">
    <text evidence="5">The sequence shown here is derived from an EMBL/GenBank/DDBJ whole genome shotgun (WGS) entry which is preliminary data.</text>
</comment>
<gene>
    <name evidence="5" type="ORF">QEH59_16785</name>
</gene>
<dbReference type="Pfam" id="PF00532">
    <property type="entry name" value="Peripla_BP_1"/>
    <property type="match status" value="1"/>
</dbReference>
<dbReference type="PROSITE" id="PS50932">
    <property type="entry name" value="HTH_LACI_2"/>
    <property type="match status" value="1"/>
</dbReference>
<evidence type="ECO:0000256" key="3">
    <source>
        <dbReference type="ARBA" id="ARBA00023163"/>
    </source>
</evidence>
<accession>A0ABU1AMR8</accession>
<protein>
    <submittedName>
        <fullName evidence="5">LacI family DNA-binding transcriptional regulator</fullName>
    </submittedName>
</protein>
<dbReference type="GO" id="GO:0003677">
    <property type="term" value="F:DNA binding"/>
    <property type="evidence" value="ECO:0007669"/>
    <property type="project" value="UniProtKB-KW"/>
</dbReference>
<evidence type="ECO:0000313" key="5">
    <source>
        <dbReference type="EMBL" id="MDQ8196093.1"/>
    </source>
</evidence>
<dbReference type="InterPro" id="IPR010982">
    <property type="entry name" value="Lambda_DNA-bd_dom_sf"/>
</dbReference>
<sequence>MASIKDVAREAGVSTATVSRMMANKGYISDKARAKVEAAVKKLGYRPNRAAQQLRDPGSRIIALIVSDIQNPFFGELCRSVETFAQKRGFCVFVCNTDEDPQKEIHYLELVAQEQVAGVIISPSTQGLKPLKALQKQGIPAVLVDRQVGTDFDAVLSDNKEAAYRLTQRILQGGYRRIAGIFGANSFTAEERLAGFLSALAEAGQTAFPIRRIPAFENEGRAAMEQILQDNPAPDAVICSSALIATGAYRAIHKQKILIPNHIGFACFDDPPWATFVNPGLTVIRQPAALLGEAAAELLMKRIKDPERTSSILRLQGSLVERGSLR</sequence>
<keyword evidence="2 5" id="KW-0238">DNA-binding</keyword>
<evidence type="ECO:0000259" key="4">
    <source>
        <dbReference type="PROSITE" id="PS50932"/>
    </source>
</evidence>